<protein>
    <submittedName>
        <fullName evidence="1">Uncharacterized protein</fullName>
    </submittedName>
</protein>
<dbReference type="AlphaFoldDB" id="A0ABD0QME3"/>
<proteinExistence type="predicted"/>
<feature type="non-terminal residue" evidence="1">
    <location>
        <position position="1"/>
    </location>
</feature>
<accession>A0ABD0QME3</accession>
<organism evidence="1 2">
    <name type="scientific">Cirrhinus mrigala</name>
    <name type="common">Mrigala</name>
    <dbReference type="NCBI Taxonomy" id="683832"/>
    <lineage>
        <taxon>Eukaryota</taxon>
        <taxon>Metazoa</taxon>
        <taxon>Chordata</taxon>
        <taxon>Craniata</taxon>
        <taxon>Vertebrata</taxon>
        <taxon>Euteleostomi</taxon>
        <taxon>Actinopterygii</taxon>
        <taxon>Neopterygii</taxon>
        <taxon>Teleostei</taxon>
        <taxon>Ostariophysi</taxon>
        <taxon>Cypriniformes</taxon>
        <taxon>Cyprinidae</taxon>
        <taxon>Labeoninae</taxon>
        <taxon>Labeonini</taxon>
        <taxon>Cirrhinus</taxon>
    </lineage>
</organism>
<name>A0ABD0QME3_CIRMR</name>
<dbReference type="PANTHER" id="PTHR14383">
    <property type="entry name" value="SWAP-70 RECOMBINASE"/>
    <property type="match status" value="1"/>
</dbReference>
<dbReference type="PANTHER" id="PTHR14383:SF2">
    <property type="entry name" value="DIFFERENTIALLY EXPRESSED IN FDCP 6 HOMOLOG"/>
    <property type="match status" value="1"/>
</dbReference>
<dbReference type="Proteomes" id="UP001529510">
    <property type="component" value="Unassembled WGS sequence"/>
</dbReference>
<sequence>VVEGTFVKENVDELCWTLTAKKNYRPEGKSVLPGKDAFRLWCLFIFLSEDRYPLVMIPDE</sequence>
<keyword evidence="2" id="KW-1185">Reference proteome</keyword>
<evidence type="ECO:0000313" key="2">
    <source>
        <dbReference type="Proteomes" id="UP001529510"/>
    </source>
</evidence>
<comment type="caution">
    <text evidence="1">The sequence shown here is derived from an EMBL/GenBank/DDBJ whole genome shotgun (WGS) entry which is preliminary data.</text>
</comment>
<gene>
    <name evidence="1" type="ORF">M9458_018672</name>
</gene>
<feature type="non-terminal residue" evidence="1">
    <location>
        <position position="60"/>
    </location>
</feature>
<evidence type="ECO:0000313" key="1">
    <source>
        <dbReference type="EMBL" id="KAL0187002.1"/>
    </source>
</evidence>
<reference evidence="1 2" key="1">
    <citation type="submission" date="2024-05" db="EMBL/GenBank/DDBJ databases">
        <title>Genome sequencing and assembly of Indian major carp, Cirrhinus mrigala (Hamilton, 1822).</title>
        <authorList>
            <person name="Mohindra V."/>
            <person name="Chowdhury L.M."/>
            <person name="Lal K."/>
            <person name="Jena J.K."/>
        </authorList>
    </citation>
    <scope>NUCLEOTIDE SEQUENCE [LARGE SCALE GENOMIC DNA]</scope>
    <source>
        <strain evidence="1">CM1030</strain>
        <tissue evidence="1">Blood</tissue>
    </source>
</reference>
<dbReference type="EMBL" id="JAMKFB020000008">
    <property type="protein sequence ID" value="KAL0187002.1"/>
    <property type="molecule type" value="Genomic_DNA"/>
</dbReference>